<feature type="signal peptide" evidence="9">
    <location>
        <begin position="1"/>
        <end position="17"/>
    </location>
</feature>
<dbReference type="EMBL" id="GANO01000992">
    <property type="protein sequence ID" value="JAB58879.1"/>
    <property type="molecule type" value="mRNA"/>
</dbReference>
<name>U5EZD5_9DIPT</name>
<dbReference type="GO" id="GO:0005615">
    <property type="term" value="C:extracellular space"/>
    <property type="evidence" value="ECO:0007669"/>
    <property type="project" value="InterPro"/>
</dbReference>
<keyword evidence="3" id="KW-0964">Secreted</keyword>
<dbReference type="InterPro" id="IPR042185">
    <property type="entry name" value="Serpin_sf_2"/>
</dbReference>
<evidence type="ECO:0000259" key="10">
    <source>
        <dbReference type="SMART" id="SM00093"/>
    </source>
</evidence>
<evidence type="ECO:0000256" key="7">
    <source>
        <dbReference type="ARBA" id="ARBA00023180"/>
    </source>
</evidence>
<dbReference type="InterPro" id="IPR023795">
    <property type="entry name" value="Serpin_CS"/>
</dbReference>
<organism evidence="11">
    <name type="scientific">Corethrella appendiculata</name>
    <dbReference type="NCBI Taxonomy" id="1370023"/>
    <lineage>
        <taxon>Eukaryota</taxon>
        <taxon>Metazoa</taxon>
        <taxon>Ecdysozoa</taxon>
        <taxon>Arthropoda</taxon>
        <taxon>Hexapoda</taxon>
        <taxon>Insecta</taxon>
        <taxon>Pterygota</taxon>
        <taxon>Neoptera</taxon>
        <taxon>Endopterygota</taxon>
        <taxon>Diptera</taxon>
        <taxon>Nematocera</taxon>
        <taxon>Culicoidea</taxon>
        <taxon>Chaoboridae</taxon>
        <taxon>Corethrella</taxon>
    </lineage>
</organism>
<dbReference type="PANTHER" id="PTHR11461:SF357">
    <property type="entry name" value="SERINE PROTEASE INHIBITOR 27A"/>
    <property type="match status" value="1"/>
</dbReference>
<evidence type="ECO:0000256" key="2">
    <source>
        <dbReference type="ARBA" id="ARBA00009500"/>
    </source>
</evidence>
<dbReference type="InterPro" id="IPR000215">
    <property type="entry name" value="Serpin_fam"/>
</dbReference>
<dbReference type="Gene3D" id="2.30.39.10">
    <property type="entry name" value="Alpha-1-antitrypsin, domain 1"/>
    <property type="match status" value="1"/>
</dbReference>
<keyword evidence="7" id="KW-0325">Glycoprotein</keyword>
<dbReference type="AlphaFoldDB" id="U5EZD5"/>
<evidence type="ECO:0000256" key="4">
    <source>
        <dbReference type="ARBA" id="ARBA00022690"/>
    </source>
</evidence>
<keyword evidence="5 9" id="KW-0732">Signal</keyword>
<dbReference type="InterPro" id="IPR042178">
    <property type="entry name" value="Serpin_sf_1"/>
</dbReference>
<comment type="subcellular location">
    <subcellularLocation>
        <location evidence="1">Secreted</location>
    </subcellularLocation>
</comment>
<evidence type="ECO:0000256" key="3">
    <source>
        <dbReference type="ARBA" id="ARBA00022525"/>
    </source>
</evidence>
<keyword evidence="4" id="KW-0646">Protease inhibitor</keyword>
<dbReference type="InterPro" id="IPR023796">
    <property type="entry name" value="Serpin_dom"/>
</dbReference>
<evidence type="ECO:0000256" key="9">
    <source>
        <dbReference type="SAM" id="SignalP"/>
    </source>
</evidence>
<comment type="similarity">
    <text evidence="2 8">Belongs to the serpin family.</text>
</comment>
<evidence type="ECO:0000256" key="1">
    <source>
        <dbReference type="ARBA" id="ARBA00004613"/>
    </source>
</evidence>
<feature type="domain" description="Serpin" evidence="10">
    <location>
        <begin position="45"/>
        <end position="415"/>
    </location>
</feature>
<dbReference type="FunFam" id="2.30.39.10:FF:000030">
    <property type="entry name" value="Serpin 2"/>
    <property type="match status" value="2"/>
</dbReference>
<dbReference type="SUPFAM" id="SSF56574">
    <property type="entry name" value="Serpins"/>
    <property type="match status" value="1"/>
</dbReference>
<dbReference type="SMART" id="SM00093">
    <property type="entry name" value="SERPIN"/>
    <property type="match status" value="1"/>
</dbReference>
<evidence type="ECO:0000256" key="5">
    <source>
        <dbReference type="ARBA" id="ARBA00022729"/>
    </source>
</evidence>
<reference evidence="11" key="1">
    <citation type="journal article" date="2014" name="Insect Biochem. Mol. Biol.">
        <title>An insight into the sialome of the frog biting fly, Corethrella appendiculata.</title>
        <authorList>
            <person name="Ribeiro J.M.C."/>
            <person name="Chagas A.C."/>
            <person name="Pham V.M."/>
            <person name="Lounibos L.P."/>
            <person name="Calvo E."/>
        </authorList>
    </citation>
    <scope>NUCLEOTIDE SEQUENCE</scope>
    <source>
        <tissue evidence="11">Salivary glands</tissue>
    </source>
</reference>
<evidence type="ECO:0000313" key="11">
    <source>
        <dbReference type="EMBL" id="JAB58879.1"/>
    </source>
</evidence>
<dbReference type="InterPro" id="IPR036186">
    <property type="entry name" value="Serpin_sf"/>
</dbReference>
<keyword evidence="6" id="KW-0722">Serine protease inhibitor</keyword>
<sequence>MFTKILLLCFLIGYVVAADDQDSSEEEYDYNYVPFQGPPFDKFDWRLVNEIIQEEKSNLVVSPFSLKVLLTLLLEATGARSNTELKTQTERELEQVLSDFSFQQADEIYEKVFDSIKKPNKNYILDVGTKIYVNDFIKPINKYASLIEYRYNASIESISFGNPRYATQIINQWVANVTQGHIRNLVNEDAVAESVMIMLNAIFFKGLWRHPFPENETAPYPFKSYGESKPTNVQFMQQTGQFFYDDSVALNAQLLRLPYKGKKFAMTLILPNENSNLQQLMEKLNSSSLKLAKWYMEENDVKVKIPKFKFDYKINLNEAVKQLGIRDIFTANASLALLSRGEGTRNELVVSNIVQKAGLAVDELGSVAYAATEIQLVNKFGGDTMKEFTANRPFLFFIEDETTGALLFVGKVVNPAALGKKAQ</sequence>
<protein>
    <submittedName>
        <fullName evidence="11">Putative salivary serpin</fullName>
    </submittedName>
</protein>
<dbReference type="PANTHER" id="PTHR11461">
    <property type="entry name" value="SERINE PROTEASE INHIBITOR, SERPIN"/>
    <property type="match status" value="1"/>
</dbReference>
<dbReference type="Pfam" id="PF00079">
    <property type="entry name" value="Serpin"/>
    <property type="match status" value="1"/>
</dbReference>
<dbReference type="GO" id="GO:0004867">
    <property type="term" value="F:serine-type endopeptidase inhibitor activity"/>
    <property type="evidence" value="ECO:0007669"/>
    <property type="project" value="UniProtKB-KW"/>
</dbReference>
<proteinExistence type="evidence at transcript level"/>
<dbReference type="PROSITE" id="PS00284">
    <property type="entry name" value="SERPIN"/>
    <property type="match status" value="1"/>
</dbReference>
<dbReference type="Gene3D" id="3.30.497.10">
    <property type="entry name" value="Antithrombin, subunit I, domain 2"/>
    <property type="match status" value="1"/>
</dbReference>
<evidence type="ECO:0000256" key="8">
    <source>
        <dbReference type="RuleBase" id="RU000411"/>
    </source>
</evidence>
<dbReference type="CDD" id="cd19578">
    <property type="entry name" value="serpinK_insect_SRPN2-like"/>
    <property type="match status" value="1"/>
</dbReference>
<dbReference type="MEROPS" id="I04.070"/>
<accession>U5EZD5</accession>
<feature type="chain" id="PRO_5004659895" evidence="9">
    <location>
        <begin position="18"/>
        <end position="423"/>
    </location>
</feature>
<evidence type="ECO:0000256" key="6">
    <source>
        <dbReference type="ARBA" id="ARBA00022900"/>
    </source>
</evidence>